<evidence type="ECO:0000313" key="15">
    <source>
        <dbReference type="EMBL" id="GLS25983.1"/>
    </source>
</evidence>
<dbReference type="GO" id="GO:0004556">
    <property type="term" value="F:alpha-amylase activity"/>
    <property type="evidence" value="ECO:0007669"/>
    <property type="project" value="UniProtKB-UniRule"/>
</dbReference>
<comment type="catalytic activity">
    <reaction evidence="1 12">
        <text>Endohydrolysis of (1-&gt;4)-alpha-D-glucosidic linkages in polysaccharides containing three or more (1-&gt;4)-alpha-linked D-glucose units.</text>
        <dbReference type="EC" id="3.2.1.1"/>
    </reaction>
</comment>
<comment type="cofactor">
    <cofactor evidence="2">
        <name>Ca(2+)</name>
        <dbReference type="ChEBI" id="CHEBI:29108"/>
    </cofactor>
</comment>
<dbReference type="Gene3D" id="3.20.20.80">
    <property type="entry name" value="Glycosidases"/>
    <property type="match status" value="1"/>
</dbReference>
<dbReference type="InterPro" id="IPR013784">
    <property type="entry name" value="Carb-bd-like_fold"/>
</dbReference>
<gene>
    <name evidence="15" type="ORF">GCM10007877_16980</name>
</gene>
<feature type="compositionally biased region" description="Low complexity" evidence="13">
    <location>
        <begin position="611"/>
        <end position="632"/>
    </location>
</feature>
<dbReference type="SUPFAM" id="SSF51011">
    <property type="entry name" value="Glycosyl hydrolase domain"/>
    <property type="match status" value="1"/>
</dbReference>
<dbReference type="InterPro" id="IPR006047">
    <property type="entry name" value="GH13_cat_dom"/>
</dbReference>
<dbReference type="CDD" id="cd11317">
    <property type="entry name" value="AmyAc_bac_euk_AmyA"/>
    <property type="match status" value="1"/>
</dbReference>
<feature type="region of interest" description="Disordered" evidence="13">
    <location>
        <begin position="604"/>
        <end position="632"/>
    </location>
</feature>
<keyword evidence="10 12" id="KW-0326">Glycosidase</keyword>
<evidence type="ECO:0000313" key="16">
    <source>
        <dbReference type="Proteomes" id="UP001156870"/>
    </source>
</evidence>
<dbReference type="InterPro" id="IPR031319">
    <property type="entry name" value="A-amylase_C"/>
</dbReference>
<evidence type="ECO:0000256" key="1">
    <source>
        <dbReference type="ARBA" id="ARBA00000548"/>
    </source>
</evidence>
<accession>A0AA37WLT5</accession>
<dbReference type="PROSITE" id="PS51166">
    <property type="entry name" value="CBM20"/>
    <property type="match status" value="1"/>
</dbReference>
<dbReference type="SUPFAM" id="SSF49452">
    <property type="entry name" value="Starch-binding domain-like"/>
    <property type="match status" value="1"/>
</dbReference>
<dbReference type="SUPFAM" id="SSF51445">
    <property type="entry name" value="(Trans)glycosidases"/>
    <property type="match status" value="1"/>
</dbReference>
<evidence type="ECO:0000259" key="14">
    <source>
        <dbReference type="PROSITE" id="PS51166"/>
    </source>
</evidence>
<dbReference type="SMART" id="SM01065">
    <property type="entry name" value="CBM_2"/>
    <property type="match status" value="1"/>
</dbReference>
<dbReference type="AlphaFoldDB" id="A0AA37WLT5"/>
<dbReference type="PANTHER" id="PTHR43447">
    <property type="entry name" value="ALPHA-AMYLASE"/>
    <property type="match status" value="1"/>
</dbReference>
<reference evidence="15 16" key="1">
    <citation type="journal article" date="2014" name="Int. J. Syst. Evol. Microbiol.">
        <title>Complete genome sequence of Corynebacterium casei LMG S-19264T (=DSM 44701T), isolated from a smear-ripened cheese.</title>
        <authorList>
            <consortium name="US DOE Joint Genome Institute (JGI-PGF)"/>
            <person name="Walter F."/>
            <person name="Albersmeier A."/>
            <person name="Kalinowski J."/>
            <person name="Ruckert C."/>
        </authorList>
    </citation>
    <scope>NUCLEOTIDE SEQUENCE [LARGE SCALE GENOMIC DNA]</scope>
    <source>
        <strain evidence="15 16">NBRC 110095</strain>
    </source>
</reference>
<dbReference type="InterPro" id="IPR006048">
    <property type="entry name" value="A-amylase/branching_C"/>
</dbReference>
<evidence type="ECO:0000256" key="3">
    <source>
        <dbReference type="ARBA" id="ARBA00008061"/>
    </source>
</evidence>
<keyword evidence="8" id="KW-0106">Calcium</keyword>
<dbReference type="Proteomes" id="UP001156870">
    <property type="component" value="Unassembled WGS sequence"/>
</dbReference>
<evidence type="ECO:0000256" key="9">
    <source>
        <dbReference type="ARBA" id="ARBA00023277"/>
    </source>
</evidence>
<dbReference type="GO" id="GO:2001070">
    <property type="term" value="F:starch binding"/>
    <property type="evidence" value="ECO:0007669"/>
    <property type="project" value="InterPro"/>
</dbReference>
<dbReference type="Pfam" id="PF02806">
    <property type="entry name" value="Alpha-amylase_C"/>
    <property type="match status" value="1"/>
</dbReference>
<dbReference type="EC" id="3.2.1.1" evidence="4 12"/>
<dbReference type="InterPro" id="IPR006046">
    <property type="entry name" value="Alpha_amylase"/>
</dbReference>
<dbReference type="GO" id="GO:0046872">
    <property type="term" value="F:metal ion binding"/>
    <property type="evidence" value="ECO:0007669"/>
    <property type="project" value="UniProtKB-KW"/>
</dbReference>
<dbReference type="Gene3D" id="2.60.40.1180">
    <property type="entry name" value="Golgi alpha-mannosidase II"/>
    <property type="match status" value="1"/>
</dbReference>
<dbReference type="CDD" id="cd05810">
    <property type="entry name" value="CBM20_alpha_MTH"/>
    <property type="match status" value="1"/>
</dbReference>
<dbReference type="InterPro" id="IPR017853">
    <property type="entry name" value="GH"/>
</dbReference>
<dbReference type="Gene3D" id="2.60.40.10">
    <property type="entry name" value="Immunoglobulins"/>
    <property type="match status" value="1"/>
</dbReference>
<dbReference type="PRINTS" id="PR00110">
    <property type="entry name" value="ALPHAAMYLASE"/>
</dbReference>
<evidence type="ECO:0000256" key="7">
    <source>
        <dbReference type="ARBA" id="ARBA00022801"/>
    </source>
</evidence>
<keyword evidence="6" id="KW-0479">Metal-binding</keyword>
<comment type="similarity">
    <text evidence="3 11">Belongs to the glycosyl hydrolase 13 family.</text>
</comment>
<dbReference type="Pfam" id="PF00128">
    <property type="entry name" value="Alpha-amylase"/>
    <property type="match status" value="1"/>
</dbReference>
<dbReference type="SMART" id="SM00632">
    <property type="entry name" value="Aamy_C"/>
    <property type="match status" value="1"/>
</dbReference>
<dbReference type="Pfam" id="PF00686">
    <property type="entry name" value="CBM_20"/>
    <property type="match status" value="1"/>
</dbReference>
<dbReference type="GO" id="GO:0005975">
    <property type="term" value="P:carbohydrate metabolic process"/>
    <property type="evidence" value="ECO:0007669"/>
    <property type="project" value="InterPro"/>
</dbReference>
<keyword evidence="16" id="KW-1185">Reference proteome</keyword>
<organism evidence="15 16">
    <name type="scientific">Marinibactrum halimedae</name>
    <dbReference type="NCBI Taxonomy" id="1444977"/>
    <lineage>
        <taxon>Bacteria</taxon>
        <taxon>Pseudomonadati</taxon>
        <taxon>Pseudomonadota</taxon>
        <taxon>Gammaproteobacteria</taxon>
        <taxon>Cellvibrionales</taxon>
        <taxon>Cellvibrionaceae</taxon>
        <taxon>Marinibactrum</taxon>
    </lineage>
</organism>
<evidence type="ECO:0000256" key="4">
    <source>
        <dbReference type="ARBA" id="ARBA00012595"/>
    </source>
</evidence>
<evidence type="ECO:0000256" key="13">
    <source>
        <dbReference type="SAM" id="MobiDB-lite"/>
    </source>
</evidence>
<dbReference type="EMBL" id="BSPD01000037">
    <property type="protein sequence ID" value="GLS25983.1"/>
    <property type="molecule type" value="Genomic_DNA"/>
</dbReference>
<comment type="caution">
    <text evidence="15">The sequence shown here is derived from an EMBL/GenBank/DDBJ whole genome shotgun (WGS) entry which is preliminary data.</text>
</comment>
<evidence type="ECO:0000256" key="5">
    <source>
        <dbReference type="ARBA" id="ARBA00017303"/>
    </source>
</evidence>
<evidence type="ECO:0000256" key="8">
    <source>
        <dbReference type="ARBA" id="ARBA00022837"/>
    </source>
</evidence>
<evidence type="ECO:0000256" key="12">
    <source>
        <dbReference type="RuleBase" id="RU361134"/>
    </source>
</evidence>
<name>A0AA37WLT5_9GAMM</name>
<evidence type="ECO:0000256" key="6">
    <source>
        <dbReference type="ARBA" id="ARBA00022723"/>
    </source>
</evidence>
<keyword evidence="7 12" id="KW-0378">Hydrolase</keyword>
<dbReference type="InterPro" id="IPR013780">
    <property type="entry name" value="Glyco_hydro_b"/>
</dbReference>
<evidence type="ECO:0000256" key="2">
    <source>
        <dbReference type="ARBA" id="ARBA00001913"/>
    </source>
</evidence>
<keyword evidence="9 12" id="KW-0119">Carbohydrate metabolism</keyword>
<proteinExistence type="inferred from homology"/>
<dbReference type="SMART" id="SM00642">
    <property type="entry name" value="Aamy"/>
    <property type="match status" value="1"/>
</dbReference>
<sequence length="632" mass="69583">MFEWKWDDVAAECEQHLGPKGFAAVQVSPPQKSISGGQWWTRYQPVSYAIEGRSGNESQFRSMVQRCAAVGVDIYVDAVINHMAAWDRYFPEVPYGPNDFNNCTDDINYGDRWSIQNCDLVGLNDLNTASGYVQDKIAGYMNHLIDLGVKGFRIDAAKHIPSGDISAILSRLRKDVVIFQEVIGAPGEPVQPQEYLGNGLVTEFNFERTIGDAFKGRQPIKNLRNITNWGWLNSSSAVVFVSNHDDQRHNADRTLTYKDVGDLYYIGEIFMLAYPYGYPKVMSSYYFNDFDQGPPSSGPHTGDACNQGWVCEHRWRGIANMVGFRNATVDRWEITDWWDNGNNQIAFGRGGLGFVAINREDYNNLNQTLQTGMPAGEYCDIINGEYVNGNCDGPIIRVNGDGTAYFNVDTISASAIHVNAKIGGGCSGDCPPPPPVTKTWENAYLRATSNSWGTTPMTFDEGEWTVTTTFGSGDGNGGPRFKISRFEDWSEAYPAEDYPITDGAGTYTITFNDQTKNISVRKGGVTPPPPSSGTVDVNFSCANGQTTPGQSVYVIGDITELGNWSLGQAVKLEPMSYPTWTGTVALPQNASVEWKCLKRSETNPNDRVEWQSGSNNSLSTGSSSQTSANASF</sequence>
<protein>
    <recommendedName>
        <fullName evidence="5 12">Alpha-amylase</fullName>
        <ecNumber evidence="4 12">3.2.1.1</ecNumber>
    </recommendedName>
</protein>
<dbReference type="InterPro" id="IPR013783">
    <property type="entry name" value="Ig-like_fold"/>
</dbReference>
<evidence type="ECO:0000256" key="11">
    <source>
        <dbReference type="RuleBase" id="RU003615"/>
    </source>
</evidence>
<evidence type="ECO:0000256" key="10">
    <source>
        <dbReference type="ARBA" id="ARBA00023295"/>
    </source>
</evidence>
<feature type="domain" description="CBM20" evidence="14">
    <location>
        <begin position="529"/>
        <end position="632"/>
    </location>
</feature>
<dbReference type="InterPro" id="IPR002044">
    <property type="entry name" value="CBM20"/>
</dbReference>